<sequence>MSEADGIHSNEKWQEIKAQRVRVKLADGTIFRGKINLNSEAVPADRMSDFFLKGVSPFIILFDVSAQGRNSFFILNKSHIVWITPDD</sequence>
<proteinExistence type="predicted"/>
<organism evidence="1 2">
    <name type="scientific">Desulfococcus multivorans DSM 2059</name>
    <dbReference type="NCBI Taxonomy" id="1121405"/>
    <lineage>
        <taxon>Bacteria</taxon>
        <taxon>Pseudomonadati</taxon>
        <taxon>Thermodesulfobacteriota</taxon>
        <taxon>Desulfobacteria</taxon>
        <taxon>Desulfobacterales</taxon>
        <taxon>Desulfococcaceae</taxon>
        <taxon>Desulfococcus</taxon>
    </lineage>
</organism>
<dbReference type="OrthoDB" id="5422090at2"/>
<name>S7U6I5_DESML</name>
<protein>
    <submittedName>
        <fullName evidence="1">Uncharacterized protein</fullName>
    </submittedName>
</protein>
<dbReference type="RefSeq" id="WP_020875184.1">
    <property type="nucleotide sequence ID" value="NZ_ATHJ01000011.1"/>
</dbReference>
<dbReference type="Pfam" id="PF20660">
    <property type="entry name" value="DUF6812"/>
    <property type="match status" value="1"/>
</dbReference>
<accession>S7U6I5</accession>
<evidence type="ECO:0000313" key="2">
    <source>
        <dbReference type="Proteomes" id="UP000014977"/>
    </source>
</evidence>
<dbReference type="eggNOG" id="ENOG502ZZ3R">
    <property type="taxonomic scope" value="Bacteria"/>
</dbReference>
<reference evidence="1 2" key="1">
    <citation type="journal article" date="2013" name="Genome Announc.">
        <title>Draft genome sequences for three mercury-methylating, sulfate-reducing bacteria.</title>
        <authorList>
            <person name="Brown S.D."/>
            <person name="Hurt R.A.Jr."/>
            <person name="Gilmour C.C."/>
            <person name="Elias D.A."/>
        </authorList>
    </citation>
    <scope>NUCLEOTIDE SEQUENCE [LARGE SCALE GENOMIC DNA]</scope>
    <source>
        <strain evidence="1 2">DSM 2059</strain>
    </source>
</reference>
<dbReference type="AlphaFoldDB" id="S7U6I5"/>
<evidence type="ECO:0000313" key="1">
    <source>
        <dbReference type="EMBL" id="EPR44957.1"/>
    </source>
</evidence>
<dbReference type="InterPro" id="IPR049210">
    <property type="entry name" value="DUF6812"/>
</dbReference>
<keyword evidence="2" id="KW-1185">Reference proteome</keyword>
<gene>
    <name evidence="1" type="ORF">dsmv_0993</name>
</gene>
<comment type="caution">
    <text evidence="1">The sequence shown here is derived from an EMBL/GenBank/DDBJ whole genome shotgun (WGS) entry which is preliminary data.</text>
</comment>
<dbReference type="Proteomes" id="UP000014977">
    <property type="component" value="Unassembled WGS sequence"/>
</dbReference>
<dbReference type="EMBL" id="ATHJ01000011">
    <property type="protein sequence ID" value="EPR44957.1"/>
    <property type="molecule type" value="Genomic_DNA"/>
</dbReference>
<dbReference type="STRING" id="897.B2D07_11855"/>